<dbReference type="OrthoDB" id="6708810at2759"/>
<gene>
    <name evidence="2" type="ORF">ACAOBT_LOCUS13088</name>
</gene>
<keyword evidence="1" id="KW-0812">Transmembrane</keyword>
<keyword evidence="1" id="KW-1133">Transmembrane helix</keyword>
<dbReference type="EMBL" id="CAKOFQ010006870">
    <property type="protein sequence ID" value="CAH1978125.1"/>
    <property type="molecule type" value="Genomic_DNA"/>
</dbReference>
<sequence length="39" mass="4441">MRTQKPAYLAALPLGTVNYALFMMIIRTSYSYLTLLNNS</sequence>
<evidence type="ECO:0000256" key="1">
    <source>
        <dbReference type="SAM" id="Phobius"/>
    </source>
</evidence>
<proteinExistence type="predicted"/>
<dbReference type="Proteomes" id="UP001152888">
    <property type="component" value="Unassembled WGS sequence"/>
</dbReference>
<organism evidence="2 3">
    <name type="scientific">Acanthoscelides obtectus</name>
    <name type="common">Bean weevil</name>
    <name type="synonym">Bruchus obtectus</name>
    <dbReference type="NCBI Taxonomy" id="200917"/>
    <lineage>
        <taxon>Eukaryota</taxon>
        <taxon>Metazoa</taxon>
        <taxon>Ecdysozoa</taxon>
        <taxon>Arthropoda</taxon>
        <taxon>Hexapoda</taxon>
        <taxon>Insecta</taxon>
        <taxon>Pterygota</taxon>
        <taxon>Neoptera</taxon>
        <taxon>Endopterygota</taxon>
        <taxon>Coleoptera</taxon>
        <taxon>Polyphaga</taxon>
        <taxon>Cucujiformia</taxon>
        <taxon>Chrysomeloidea</taxon>
        <taxon>Chrysomelidae</taxon>
        <taxon>Bruchinae</taxon>
        <taxon>Bruchini</taxon>
        <taxon>Acanthoscelides</taxon>
    </lineage>
</organism>
<evidence type="ECO:0000313" key="3">
    <source>
        <dbReference type="Proteomes" id="UP001152888"/>
    </source>
</evidence>
<protein>
    <submittedName>
        <fullName evidence="2">Uncharacterized protein</fullName>
    </submittedName>
</protein>
<keyword evidence="1" id="KW-0472">Membrane</keyword>
<evidence type="ECO:0000313" key="2">
    <source>
        <dbReference type="EMBL" id="CAH1978125.1"/>
    </source>
</evidence>
<reference evidence="2" key="1">
    <citation type="submission" date="2022-03" db="EMBL/GenBank/DDBJ databases">
        <authorList>
            <person name="Sayadi A."/>
        </authorList>
    </citation>
    <scope>NUCLEOTIDE SEQUENCE</scope>
</reference>
<name>A0A9P0KKV4_ACAOB</name>
<dbReference type="AlphaFoldDB" id="A0A9P0KKV4"/>
<accession>A0A9P0KKV4</accession>
<comment type="caution">
    <text evidence="2">The sequence shown here is derived from an EMBL/GenBank/DDBJ whole genome shotgun (WGS) entry which is preliminary data.</text>
</comment>
<keyword evidence="3" id="KW-1185">Reference proteome</keyword>
<feature type="transmembrane region" description="Helical" evidence="1">
    <location>
        <begin position="7"/>
        <end position="26"/>
    </location>
</feature>